<dbReference type="Proteomes" id="UP000006906">
    <property type="component" value="Chromosome 17"/>
</dbReference>
<protein>
    <submittedName>
        <fullName evidence="1">Uncharacterized protein</fullName>
    </submittedName>
</protein>
<proteinExistence type="predicted"/>
<dbReference type="GeneID" id="66057026"/>
<dbReference type="EMBL" id="CM008978">
    <property type="protein sequence ID" value="PNW70450.1"/>
    <property type="molecule type" value="Genomic_DNA"/>
</dbReference>
<dbReference type="RefSeq" id="XP_042914705.1">
    <property type="nucleotide sequence ID" value="XM_043072246.1"/>
</dbReference>
<sequence>MRLRAGSVSSPQYGVQFSTLIGAYRLKQGCRAGKRVRSKQTCNTATPIGAKSRCLALSVKEGGLLGTMVQCAKLEPPSFWLELVRKCIAVFWFSGAHALVLAM</sequence>
<dbReference type="InParanoid" id="A0A2K3CQ91"/>
<keyword evidence="2" id="KW-1185">Reference proteome</keyword>
<organism evidence="1 2">
    <name type="scientific">Chlamydomonas reinhardtii</name>
    <name type="common">Chlamydomonas smithii</name>
    <dbReference type="NCBI Taxonomy" id="3055"/>
    <lineage>
        <taxon>Eukaryota</taxon>
        <taxon>Viridiplantae</taxon>
        <taxon>Chlorophyta</taxon>
        <taxon>core chlorophytes</taxon>
        <taxon>Chlorophyceae</taxon>
        <taxon>CS clade</taxon>
        <taxon>Chlamydomonadales</taxon>
        <taxon>Chlamydomonadaceae</taxon>
        <taxon>Chlamydomonas</taxon>
    </lineage>
</organism>
<evidence type="ECO:0000313" key="2">
    <source>
        <dbReference type="Proteomes" id="UP000006906"/>
    </source>
</evidence>
<reference evidence="1 2" key="1">
    <citation type="journal article" date="2007" name="Science">
        <title>The Chlamydomonas genome reveals the evolution of key animal and plant functions.</title>
        <authorList>
            <person name="Merchant S.S."/>
            <person name="Prochnik S.E."/>
            <person name="Vallon O."/>
            <person name="Harris E.H."/>
            <person name="Karpowicz S.J."/>
            <person name="Witman G.B."/>
            <person name="Terry A."/>
            <person name="Salamov A."/>
            <person name="Fritz-Laylin L.K."/>
            <person name="Marechal-Drouard L."/>
            <person name="Marshall W.F."/>
            <person name="Qu L.H."/>
            <person name="Nelson D.R."/>
            <person name="Sanderfoot A.A."/>
            <person name="Spalding M.H."/>
            <person name="Kapitonov V.V."/>
            <person name="Ren Q."/>
            <person name="Ferris P."/>
            <person name="Lindquist E."/>
            <person name="Shapiro H."/>
            <person name="Lucas S.M."/>
            <person name="Grimwood J."/>
            <person name="Schmutz J."/>
            <person name="Cardol P."/>
            <person name="Cerutti H."/>
            <person name="Chanfreau G."/>
            <person name="Chen C.L."/>
            <person name="Cognat V."/>
            <person name="Croft M.T."/>
            <person name="Dent R."/>
            <person name="Dutcher S."/>
            <person name="Fernandez E."/>
            <person name="Fukuzawa H."/>
            <person name="Gonzalez-Ballester D."/>
            <person name="Gonzalez-Halphen D."/>
            <person name="Hallmann A."/>
            <person name="Hanikenne M."/>
            <person name="Hippler M."/>
            <person name="Inwood W."/>
            <person name="Jabbari K."/>
            <person name="Kalanon M."/>
            <person name="Kuras R."/>
            <person name="Lefebvre P.A."/>
            <person name="Lemaire S.D."/>
            <person name="Lobanov A.V."/>
            <person name="Lohr M."/>
            <person name="Manuell A."/>
            <person name="Meier I."/>
            <person name="Mets L."/>
            <person name="Mittag M."/>
            <person name="Mittelmeier T."/>
            <person name="Moroney J.V."/>
            <person name="Moseley J."/>
            <person name="Napoli C."/>
            <person name="Nedelcu A.M."/>
            <person name="Niyogi K."/>
            <person name="Novoselov S.V."/>
            <person name="Paulsen I.T."/>
            <person name="Pazour G."/>
            <person name="Purton S."/>
            <person name="Ral J.P."/>
            <person name="Riano-Pachon D.M."/>
            <person name="Riekhof W."/>
            <person name="Rymarquis L."/>
            <person name="Schroda M."/>
            <person name="Stern D."/>
            <person name="Umen J."/>
            <person name="Willows R."/>
            <person name="Wilson N."/>
            <person name="Zimmer S.L."/>
            <person name="Allmer J."/>
            <person name="Balk J."/>
            <person name="Bisova K."/>
            <person name="Chen C.J."/>
            <person name="Elias M."/>
            <person name="Gendler K."/>
            <person name="Hauser C."/>
            <person name="Lamb M.R."/>
            <person name="Ledford H."/>
            <person name="Long J.C."/>
            <person name="Minagawa J."/>
            <person name="Page M.D."/>
            <person name="Pan J."/>
            <person name="Pootakham W."/>
            <person name="Roje S."/>
            <person name="Rose A."/>
            <person name="Stahlberg E."/>
            <person name="Terauchi A.M."/>
            <person name="Yang P."/>
            <person name="Ball S."/>
            <person name="Bowler C."/>
            <person name="Dieckmann C.L."/>
            <person name="Gladyshev V.N."/>
            <person name="Green P."/>
            <person name="Jorgensen R."/>
            <person name="Mayfield S."/>
            <person name="Mueller-Roeber B."/>
            <person name="Rajamani S."/>
            <person name="Sayre R.T."/>
            <person name="Brokstein P."/>
            <person name="Dubchak I."/>
            <person name="Goodstein D."/>
            <person name="Hornick L."/>
            <person name="Huang Y.W."/>
            <person name="Jhaveri J."/>
            <person name="Luo Y."/>
            <person name="Martinez D."/>
            <person name="Ngau W.C."/>
            <person name="Otillar B."/>
            <person name="Poliakov A."/>
            <person name="Porter A."/>
            <person name="Szajkowski L."/>
            <person name="Werner G."/>
            <person name="Zhou K."/>
            <person name="Grigoriev I.V."/>
            <person name="Rokhsar D.S."/>
            <person name="Grossman A.R."/>
        </authorList>
    </citation>
    <scope>NUCLEOTIDE SEQUENCE [LARGE SCALE GENOMIC DNA]</scope>
    <source>
        <strain evidence="2">CC-503</strain>
    </source>
</reference>
<gene>
    <name evidence="1" type="ORF">CHLRE_17g720256v5</name>
</gene>
<evidence type="ECO:0000313" key="1">
    <source>
        <dbReference type="EMBL" id="PNW70450.1"/>
    </source>
</evidence>
<dbReference type="Gramene" id="PNW70450">
    <property type="protein sequence ID" value="PNW70450"/>
    <property type="gene ID" value="CHLRE_17g720256v5"/>
</dbReference>
<dbReference type="AlphaFoldDB" id="A0A2K3CQ91"/>
<accession>A0A2K3CQ91</accession>
<dbReference type="KEGG" id="cre:CHLRE_17g720256v5"/>
<name>A0A2K3CQ91_CHLRE</name>